<dbReference type="Pfam" id="PF17921">
    <property type="entry name" value="Integrase_H2C2"/>
    <property type="match status" value="1"/>
</dbReference>
<dbReference type="InterPro" id="IPR001584">
    <property type="entry name" value="Integrase_cat-core"/>
</dbReference>
<dbReference type="InterPro" id="IPR043128">
    <property type="entry name" value="Rev_trsase/Diguanyl_cyclase"/>
</dbReference>
<dbReference type="Gene3D" id="3.10.10.10">
    <property type="entry name" value="HIV Type 1 Reverse Transcriptase, subunit A, domain 1"/>
    <property type="match status" value="1"/>
</dbReference>
<dbReference type="Gene3D" id="3.30.420.10">
    <property type="entry name" value="Ribonuclease H-like superfamily/Ribonuclease H"/>
    <property type="match status" value="2"/>
</dbReference>
<dbReference type="GO" id="GO:0004523">
    <property type="term" value="F:RNA-DNA hybrid ribonuclease activity"/>
    <property type="evidence" value="ECO:0007669"/>
    <property type="project" value="InterPro"/>
</dbReference>
<protein>
    <submittedName>
        <fullName evidence="3">Pro-Pol polyprotein</fullName>
    </submittedName>
</protein>
<dbReference type="Pfam" id="PF13456">
    <property type="entry name" value="RVT_3"/>
    <property type="match status" value="1"/>
</dbReference>
<sequence>MCVDFSDLNKVCPKDSYPLPRIDALIDSTSGCELMSFLDAFQGYNQIRLADEDQEKTSFVTDQGIFCYNIMPFGLKNAGATYQRLVNNMFREQISKNMEVYIDDMLVKSKRKEDHTRDLQACFGILQRFGMKLNPAKCTFGVHGGKFLGFMISQRGIDVNPEKINVILEMKPPRNIREVQRLTGHLAALNRFISRSSDKGLPFFKVLKKIENFQWTPQCQEAFEKLKGYLTSLPLLTKPVEGEHLYLYLATSQGAVSIVLTREEAREPNISGRMVKWAVELSEHGIEYRPRPAIKAQALADFMVELTDDEKETHQSWWKLFVDGLSTSQGSGAGVILETPQGERIQYALRFNFNASNNEAEYEALLAGMKLAQAAGAKYLEAYSDSQLVVNQHNKPCWKDKIEAYLTTGSLPLDKKEAKAIRVRAARFTMIAGDLYKRGFSQPYLKCLDPERAEYVLREVHKGSCGNHFEGRSLAGNVLRQGYFWPSMQRDALDIVRRCKKCQEHANIMHVLAAPMQPIPNPCPFDQWGMDLIGKLPRATGQREYLIVVVDYFSKWVEVKPLSKIFEKEIIKFVWKNIICRFGIPRAFVTDNGTQFQGKQFKRWCLELKIKQYFTSVGTPQSNGQTEVTNRTILQHLKARLDEAKGNWIDELPGVLWAYRTTARKSTGESPFNLVYGTEAVIPTEIGEEIL</sequence>
<dbReference type="Gene3D" id="3.30.70.270">
    <property type="match status" value="2"/>
</dbReference>
<gene>
    <name evidence="3" type="ORF">Sradi_5240100</name>
</gene>
<dbReference type="EMBL" id="JACGWJ010000024">
    <property type="protein sequence ID" value="KAL0319786.1"/>
    <property type="molecule type" value="Genomic_DNA"/>
</dbReference>
<dbReference type="InterPro" id="IPR036397">
    <property type="entry name" value="RNaseH_sf"/>
</dbReference>
<dbReference type="PANTHER" id="PTHR48475">
    <property type="entry name" value="RIBONUCLEASE H"/>
    <property type="match status" value="1"/>
</dbReference>
<dbReference type="PROSITE" id="PS50994">
    <property type="entry name" value="INTEGRASE"/>
    <property type="match status" value="1"/>
</dbReference>
<dbReference type="InterPro" id="IPR041588">
    <property type="entry name" value="Integrase_H2C2"/>
</dbReference>
<proteinExistence type="predicted"/>
<dbReference type="PROSITE" id="PS50878">
    <property type="entry name" value="RT_POL"/>
    <property type="match status" value="1"/>
</dbReference>
<dbReference type="InterPro" id="IPR000477">
    <property type="entry name" value="RT_dom"/>
</dbReference>
<feature type="domain" description="Integrase catalytic" evidence="2">
    <location>
        <begin position="514"/>
        <end position="679"/>
    </location>
</feature>
<reference evidence="3" key="1">
    <citation type="submission" date="2020-06" db="EMBL/GenBank/DDBJ databases">
        <authorList>
            <person name="Li T."/>
            <person name="Hu X."/>
            <person name="Zhang T."/>
            <person name="Song X."/>
            <person name="Zhang H."/>
            <person name="Dai N."/>
            <person name="Sheng W."/>
            <person name="Hou X."/>
            <person name="Wei L."/>
        </authorList>
    </citation>
    <scope>NUCLEOTIDE SEQUENCE</scope>
    <source>
        <strain evidence="3">G02</strain>
        <tissue evidence="3">Leaf</tissue>
    </source>
</reference>
<reference evidence="3" key="2">
    <citation type="journal article" date="2024" name="Plant">
        <title>Genomic evolution and insights into agronomic trait innovations of Sesamum species.</title>
        <authorList>
            <person name="Miao H."/>
            <person name="Wang L."/>
            <person name="Qu L."/>
            <person name="Liu H."/>
            <person name="Sun Y."/>
            <person name="Le M."/>
            <person name="Wang Q."/>
            <person name="Wei S."/>
            <person name="Zheng Y."/>
            <person name="Lin W."/>
            <person name="Duan Y."/>
            <person name="Cao H."/>
            <person name="Xiong S."/>
            <person name="Wang X."/>
            <person name="Wei L."/>
            <person name="Li C."/>
            <person name="Ma Q."/>
            <person name="Ju M."/>
            <person name="Zhao R."/>
            <person name="Li G."/>
            <person name="Mu C."/>
            <person name="Tian Q."/>
            <person name="Mei H."/>
            <person name="Zhang T."/>
            <person name="Gao T."/>
            <person name="Zhang H."/>
        </authorList>
    </citation>
    <scope>NUCLEOTIDE SEQUENCE</scope>
    <source>
        <strain evidence="3">G02</strain>
    </source>
</reference>
<dbReference type="Pfam" id="PF00665">
    <property type="entry name" value="rve"/>
    <property type="match status" value="1"/>
</dbReference>
<feature type="domain" description="Reverse transcriptase" evidence="1">
    <location>
        <begin position="1"/>
        <end position="152"/>
    </location>
</feature>
<comment type="caution">
    <text evidence="3">The sequence shown here is derived from an EMBL/GenBank/DDBJ whole genome shotgun (WGS) entry which is preliminary data.</text>
</comment>
<dbReference type="InterPro" id="IPR002156">
    <property type="entry name" value="RNaseH_domain"/>
</dbReference>
<dbReference type="InterPro" id="IPR043502">
    <property type="entry name" value="DNA/RNA_pol_sf"/>
</dbReference>
<dbReference type="CDD" id="cd01647">
    <property type="entry name" value="RT_LTR"/>
    <property type="match status" value="1"/>
</dbReference>
<dbReference type="AlphaFoldDB" id="A0AAW2LL96"/>
<evidence type="ECO:0000259" key="1">
    <source>
        <dbReference type="PROSITE" id="PS50878"/>
    </source>
</evidence>
<dbReference type="Gene3D" id="1.10.340.70">
    <property type="match status" value="1"/>
</dbReference>
<dbReference type="GO" id="GO:0015074">
    <property type="term" value="P:DNA integration"/>
    <property type="evidence" value="ECO:0007669"/>
    <property type="project" value="InterPro"/>
</dbReference>
<dbReference type="SUPFAM" id="SSF56672">
    <property type="entry name" value="DNA/RNA polymerases"/>
    <property type="match status" value="1"/>
</dbReference>
<dbReference type="PANTHER" id="PTHR48475:SF2">
    <property type="entry name" value="RIBONUCLEASE H"/>
    <property type="match status" value="1"/>
</dbReference>
<evidence type="ECO:0000259" key="2">
    <source>
        <dbReference type="PROSITE" id="PS50994"/>
    </source>
</evidence>
<dbReference type="CDD" id="cd09279">
    <property type="entry name" value="RNase_HI_like"/>
    <property type="match status" value="1"/>
</dbReference>
<name>A0AAW2LL96_SESRA</name>
<dbReference type="InterPro" id="IPR012337">
    <property type="entry name" value="RNaseH-like_sf"/>
</dbReference>
<organism evidence="3">
    <name type="scientific">Sesamum radiatum</name>
    <name type="common">Black benniseed</name>
    <dbReference type="NCBI Taxonomy" id="300843"/>
    <lineage>
        <taxon>Eukaryota</taxon>
        <taxon>Viridiplantae</taxon>
        <taxon>Streptophyta</taxon>
        <taxon>Embryophyta</taxon>
        <taxon>Tracheophyta</taxon>
        <taxon>Spermatophyta</taxon>
        <taxon>Magnoliopsida</taxon>
        <taxon>eudicotyledons</taxon>
        <taxon>Gunneridae</taxon>
        <taxon>Pentapetalae</taxon>
        <taxon>asterids</taxon>
        <taxon>lamiids</taxon>
        <taxon>Lamiales</taxon>
        <taxon>Pedaliaceae</taxon>
        <taxon>Sesamum</taxon>
    </lineage>
</organism>
<dbReference type="GO" id="GO:0003676">
    <property type="term" value="F:nucleic acid binding"/>
    <property type="evidence" value="ECO:0007669"/>
    <property type="project" value="InterPro"/>
</dbReference>
<evidence type="ECO:0000313" key="3">
    <source>
        <dbReference type="EMBL" id="KAL0319786.1"/>
    </source>
</evidence>
<dbReference type="SUPFAM" id="SSF53098">
    <property type="entry name" value="Ribonuclease H-like"/>
    <property type="match status" value="2"/>
</dbReference>
<dbReference type="Pfam" id="PF00078">
    <property type="entry name" value="RVT_1"/>
    <property type="match status" value="1"/>
</dbReference>
<accession>A0AAW2LL96</accession>